<dbReference type="Proteomes" id="UP000649617">
    <property type="component" value="Unassembled WGS sequence"/>
</dbReference>
<feature type="compositionally biased region" description="Basic and acidic residues" evidence="1">
    <location>
        <begin position="224"/>
        <end position="251"/>
    </location>
</feature>
<feature type="region of interest" description="Disordered" evidence="1">
    <location>
        <begin position="223"/>
        <end position="251"/>
    </location>
</feature>
<comment type="caution">
    <text evidence="2">The sequence shown here is derived from an EMBL/GenBank/DDBJ whole genome shotgun (WGS) entry which is preliminary data.</text>
</comment>
<dbReference type="Gene3D" id="1.25.40.20">
    <property type="entry name" value="Ankyrin repeat-containing domain"/>
    <property type="match status" value="1"/>
</dbReference>
<dbReference type="SUPFAM" id="SSF48403">
    <property type="entry name" value="Ankyrin repeat"/>
    <property type="match status" value="1"/>
</dbReference>
<evidence type="ECO:0000313" key="2">
    <source>
        <dbReference type="EMBL" id="CAE7226382.1"/>
    </source>
</evidence>
<reference evidence="2" key="1">
    <citation type="submission" date="2021-02" db="EMBL/GenBank/DDBJ databases">
        <authorList>
            <person name="Dougan E. K."/>
            <person name="Rhodes N."/>
            <person name="Thang M."/>
            <person name="Chan C."/>
        </authorList>
    </citation>
    <scope>NUCLEOTIDE SEQUENCE</scope>
</reference>
<feature type="non-terminal residue" evidence="2">
    <location>
        <position position="1"/>
    </location>
</feature>
<evidence type="ECO:0000256" key="1">
    <source>
        <dbReference type="SAM" id="MobiDB-lite"/>
    </source>
</evidence>
<dbReference type="InterPro" id="IPR036770">
    <property type="entry name" value="Ankyrin_rpt-contain_sf"/>
</dbReference>
<organism evidence="2 3">
    <name type="scientific">Symbiodinium pilosum</name>
    <name type="common">Dinoflagellate</name>
    <dbReference type="NCBI Taxonomy" id="2952"/>
    <lineage>
        <taxon>Eukaryota</taxon>
        <taxon>Sar</taxon>
        <taxon>Alveolata</taxon>
        <taxon>Dinophyceae</taxon>
        <taxon>Suessiales</taxon>
        <taxon>Symbiodiniaceae</taxon>
        <taxon>Symbiodinium</taxon>
    </lineage>
</organism>
<proteinExistence type="predicted"/>
<protein>
    <submittedName>
        <fullName evidence="2">ANKRD50 protein</fullName>
    </submittedName>
</protein>
<dbReference type="EMBL" id="CAJNIZ010003837">
    <property type="protein sequence ID" value="CAE7226382.1"/>
    <property type="molecule type" value="Genomic_DNA"/>
</dbReference>
<dbReference type="OrthoDB" id="410356at2759"/>
<name>A0A812KCA2_SYMPI</name>
<keyword evidence="3" id="KW-1185">Reference proteome</keyword>
<dbReference type="AlphaFoldDB" id="A0A812KCA2"/>
<dbReference type="Pfam" id="PF00023">
    <property type="entry name" value="Ank"/>
    <property type="match status" value="1"/>
</dbReference>
<dbReference type="InterPro" id="IPR002110">
    <property type="entry name" value="Ankyrin_rpt"/>
</dbReference>
<accession>A0A812KCA2</accession>
<gene>
    <name evidence="2" type="primary">ANKRD50</name>
    <name evidence="2" type="ORF">SPIL2461_LOCUS3222</name>
</gene>
<sequence>MCELQMNTKFMLFVKETSGHRSFEIKRQLVADVAANNTTRCRKTLKWADQPEAAACMCVCVPPFSPGIGAELVVSTHEAIQAVLDERKSPLLHCAAANGNADLVQLDFKSLFLEYRADVNLTDVETGRTALHEAMYHAHSCAAWALISANACQNKLDKDGRRQREMQGVWGPAARQASVLAFKTFRLEELQRSNKAFEAEVKKRLQNSSELVTLRTTQPAFDGDEAKVLEKLRDWKDPDTENENGRRPLHQ</sequence>
<evidence type="ECO:0000313" key="3">
    <source>
        <dbReference type="Proteomes" id="UP000649617"/>
    </source>
</evidence>